<name>A0ABS6U4M2_9PSEU</name>
<dbReference type="PIRSF" id="PIRSF037434">
    <property type="entry name" value="STHK_ChrS"/>
    <property type="match status" value="1"/>
</dbReference>
<keyword evidence="3" id="KW-0902">Two-component regulatory system</keyword>
<evidence type="ECO:0000313" key="8">
    <source>
        <dbReference type="Proteomes" id="UP000694300"/>
    </source>
</evidence>
<feature type="transmembrane region" description="Helical" evidence="5">
    <location>
        <begin position="91"/>
        <end position="117"/>
    </location>
</feature>
<dbReference type="InterPro" id="IPR050482">
    <property type="entry name" value="Sensor_HK_TwoCompSys"/>
</dbReference>
<dbReference type="RefSeq" id="WP_218595405.1">
    <property type="nucleotide sequence ID" value="NZ_JADQDE010000464.1"/>
</dbReference>
<comment type="caution">
    <text evidence="7">The sequence shown here is derived from an EMBL/GenBank/DDBJ whole genome shotgun (WGS) entry which is preliminary data.</text>
</comment>
<evidence type="ECO:0000256" key="1">
    <source>
        <dbReference type="ARBA" id="ARBA00022679"/>
    </source>
</evidence>
<reference evidence="7 8" key="1">
    <citation type="submission" date="2020-11" db="EMBL/GenBank/DDBJ databases">
        <title>Pseudonocardia abyssalis sp. nov. and Pseudonocardia oceani sp. nov., description and phylogenomic analysis of two novel actinomycetes isolated from the deep Southern Ocean.</title>
        <authorList>
            <person name="Parra J."/>
        </authorList>
    </citation>
    <scope>NUCLEOTIDE SEQUENCE [LARGE SCALE GENOMIC DNA]</scope>
    <source>
        <strain evidence="8">KRD185</strain>
    </source>
</reference>
<evidence type="ECO:0000256" key="5">
    <source>
        <dbReference type="SAM" id="Phobius"/>
    </source>
</evidence>
<keyword evidence="1" id="KW-0808">Transferase</keyword>
<dbReference type="SMART" id="SM00387">
    <property type="entry name" value="HATPase_c"/>
    <property type="match status" value="1"/>
</dbReference>
<evidence type="ECO:0000256" key="4">
    <source>
        <dbReference type="SAM" id="Coils"/>
    </source>
</evidence>
<gene>
    <name evidence="7" type="ORF">I4I82_05700</name>
</gene>
<keyword evidence="5" id="KW-0812">Transmembrane</keyword>
<evidence type="ECO:0000259" key="6">
    <source>
        <dbReference type="PROSITE" id="PS50109"/>
    </source>
</evidence>
<sequence>MGVTTEPEPVDIGARVEWAIGRYGPFAGLAIGSAITLATRTVSGPAAGPLAALVAATAVWAYLLAFRTSGPTAGDCGRPRVRASDPRVGPVYVVVLLLATAVLVHLSPWFAFLALAGYAHSYEYLPGRWRYVGIAAMAVLHAYGTIGGSFNELGPLRVVAWAVITVLIATVAITFTVMGARTAELSQRRARTIADLNETNRRLAESLDENAELHTRLLAQAREAGIADERARMAREIHDTLAQGLTGIVTQLEAADSAEEQTRRRHVDTARALARESLTEARRSVDALAPGRLAGARLPDAITDMAKEWAETAEVGVHVEVTGDPVPLLPDIEVTLYRVAQESLANVGRHAGAARAGLTLSYMDDVVVLDVRDDGTGFDPAADRAGFGLTAMEQRVRRVSGTFTVESAPGDGTAISASVPAIPAERGQA</sequence>
<proteinExistence type="predicted"/>
<evidence type="ECO:0000256" key="3">
    <source>
        <dbReference type="ARBA" id="ARBA00023012"/>
    </source>
</evidence>
<dbReference type="InterPro" id="IPR005467">
    <property type="entry name" value="His_kinase_dom"/>
</dbReference>
<protein>
    <submittedName>
        <fullName evidence="7">Sensor histidine kinase</fullName>
    </submittedName>
</protein>
<dbReference type="EMBL" id="JADQDF010000001">
    <property type="protein sequence ID" value="MBW0127173.1"/>
    <property type="molecule type" value="Genomic_DNA"/>
</dbReference>
<dbReference type="Pfam" id="PF07730">
    <property type="entry name" value="HisKA_3"/>
    <property type="match status" value="1"/>
</dbReference>
<keyword evidence="2 7" id="KW-0418">Kinase</keyword>
<feature type="transmembrane region" description="Helical" evidence="5">
    <location>
        <begin position="46"/>
        <end position="65"/>
    </location>
</feature>
<dbReference type="PANTHER" id="PTHR24421:SF62">
    <property type="entry name" value="SENSORY TRANSDUCTION HISTIDINE KINASE"/>
    <property type="match status" value="1"/>
</dbReference>
<feature type="domain" description="Histidine kinase" evidence="6">
    <location>
        <begin position="236"/>
        <end position="423"/>
    </location>
</feature>
<dbReference type="Proteomes" id="UP000694300">
    <property type="component" value="Unassembled WGS sequence"/>
</dbReference>
<feature type="transmembrane region" description="Helical" evidence="5">
    <location>
        <begin position="158"/>
        <end position="180"/>
    </location>
</feature>
<keyword evidence="4" id="KW-0175">Coiled coil</keyword>
<dbReference type="InterPro" id="IPR003594">
    <property type="entry name" value="HATPase_dom"/>
</dbReference>
<evidence type="ECO:0000313" key="7">
    <source>
        <dbReference type="EMBL" id="MBW0127173.1"/>
    </source>
</evidence>
<dbReference type="PROSITE" id="PS50109">
    <property type="entry name" value="HIS_KIN"/>
    <property type="match status" value="1"/>
</dbReference>
<feature type="transmembrane region" description="Helical" evidence="5">
    <location>
        <begin position="20"/>
        <end position="39"/>
    </location>
</feature>
<feature type="coiled-coil region" evidence="4">
    <location>
        <begin position="196"/>
        <end position="224"/>
    </location>
</feature>
<accession>A0ABS6U4M2</accession>
<keyword evidence="5" id="KW-1133">Transmembrane helix</keyword>
<organism evidence="7 8">
    <name type="scientific">Pseudonocardia oceani</name>
    <dbReference type="NCBI Taxonomy" id="2792013"/>
    <lineage>
        <taxon>Bacteria</taxon>
        <taxon>Bacillati</taxon>
        <taxon>Actinomycetota</taxon>
        <taxon>Actinomycetes</taxon>
        <taxon>Pseudonocardiales</taxon>
        <taxon>Pseudonocardiaceae</taxon>
        <taxon>Pseudonocardia</taxon>
    </lineage>
</organism>
<keyword evidence="5" id="KW-0472">Membrane</keyword>
<dbReference type="PANTHER" id="PTHR24421">
    <property type="entry name" value="NITRATE/NITRITE SENSOR PROTEIN NARX-RELATED"/>
    <property type="match status" value="1"/>
</dbReference>
<dbReference type="InterPro" id="IPR011712">
    <property type="entry name" value="Sig_transdc_His_kin_sub3_dim/P"/>
</dbReference>
<dbReference type="InterPro" id="IPR017205">
    <property type="entry name" value="Sig_transdc_His_kinase_ChrS"/>
</dbReference>
<feature type="transmembrane region" description="Helical" evidence="5">
    <location>
        <begin position="129"/>
        <end position="146"/>
    </location>
</feature>
<dbReference type="GO" id="GO:0016301">
    <property type="term" value="F:kinase activity"/>
    <property type="evidence" value="ECO:0007669"/>
    <property type="project" value="UniProtKB-KW"/>
</dbReference>
<keyword evidence="8" id="KW-1185">Reference proteome</keyword>
<evidence type="ECO:0000256" key="2">
    <source>
        <dbReference type="ARBA" id="ARBA00022777"/>
    </source>
</evidence>
<dbReference type="Pfam" id="PF02518">
    <property type="entry name" value="HATPase_c"/>
    <property type="match status" value="1"/>
</dbReference>
<dbReference type="CDD" id="cd16917">
    <property type="entry name" value="HATPase_UhpB-NarQ-NarX-like"/>
    <property type="match status" value="1"/>
</dbReference>